<dbReference type="Proteomes" id="UP000587462">
    <property type="component" value="Unassembled WGS sequence"/>
</dbReference>
<protein>
    <submittedName>
        <fullName evidence="3">SgcJ/EcaC family oxidoreductase</fullName>
    </submittedName>
</protein>
<dbReference type="GO" id="GO:0005516">
    <property type="term" value="F:calmodulin binding"/>
    <property type="evidence" value="ECO:0007669"/>
    <property type="project" value="InterPro"/>
</dbReference>
<accession>A0A7Y7B512</accession>
<reference evidence="3 4" key="1">
    <citation type="submission" date="2020-04" db="EMBL/GenBank/DDBJ databases">
        <title>Draft Genome Sequence of Streptomyces morookaense DSM 40503, an 8-azaguanine-producing strain.</title>
        <authorList>
            <person name="Qi J."/>
            <person name="Gao J.-M."/>
        </authorList>
    </citation>
    <scope>NUCLEOTIDE SEQUENCE [LARGE SCALE GENOMIC DNA]</scope>
    <source>
        <strain evidence="3 4">DSM 40503</strain>
    </source>
</reference>
<name>A0A7Y7B512_STRMO</name>
<dbReference type="Pfam" id="PF08332">
    <property type="entry name" value="CaMKII_AD"/>
    <property type="match status" value="1"/>
</dbReference>
<evidence type="ECO:0000259" key="2">
    <source>
        <dbReference type="Pfam" id="PF08332"/>
    </source>
</evidence>
<sequence>MLRRRHSASTAVATVAVLALPLFTGAGTAHAAESRTGKHHPTKGQVKALFDRWNAALATGNANRVADLYAPDAVLLPTVSSEIRTTRAARVDYFKHFLESKPVGRIQERHIKILGRNDAVDSGLYEFTLTNKDGSKSKVDARYTFVYERCRGKWFIVNHHSSAVPTG</sequence>
<gene>
    <name evidence="3" type="ORF">HG542_13765</name>
</gene>
<dbReference type="AlphaFoldDB" id="A0A7Y7B512"/>
<dbReference type="SUPFAM" id="SSF54427">
    <property type="entry name" value="NTF2-like"/>
    <property type="match status" value="1"/>
</dbReference>
<dbReference type="Gene3D" id="3.10.450.50">
    <property type="match status" value="1"/>
</dbReference>
<dbReference type="InterPro" id="IPR032710">
    <property type="entry name" value="NTF2-like_dom_sf"/>
</dbReference>
<dbReference type="PIRSF" id="PIRSF028470">
    <property type="entry name" value="UCP028470"/>
    <property type="match status" value="1"/>
</dbReference>
<feature type="domain" description="Calcium/calmodulin-dependent protein kinase II association-domain" evidence="2">
    <location>
        <begin position="45"/>
        <end position="165"/>
    </location>
</feature>
<dbReference type="RefSeq" id="WP_171081130.1">
    <property type="nucleotide sequence ID" value="NZ_BNBU01000006.1"/>
</dbReference>
<dbReference type="EMBL" id="JABBXF010000029">
    <property type="protein sequence ID" value="NVK78731.1"/>
    <property type="molecule type" value="Genomic_DNA"/>
</dbReference>
<comment type="caution">
    <text evidence="3">The sequence shown here is derived from an EMBL/GenBank/DDBJ whole genome shotgun (WGS) entry which is preliminary data.</text>
</comment>
<organism evidence="3 4">
    <name type="scientific">Streptomyces morookaense</name>
    <name type="common">Streptoverticillium morookaense</name>
    <dbReference type="NCBI Taxonomy" id="1970"/>
    <lineage>
        <taxon>Bacteria</taxon>
        <taxon>Bacillati</taxon>
        <taxon>Actinomycetota</taxon>
        <taxon>Actinomycetes</taxon>
        <taxon>Kitasatosporales</taxon>
        <taxon>Streptomycetaceae</taxon>
        <taxon>Streptomyces</taxon>
    </lineage>
</organism>
<keyword evidence="1" id="KW-0732">Signal</keyword>
<evidence type="ECO:0000313" key="4">
    <source>
        <dbReference type="Proteomes" id="UP000587462"/>
    </source>
</evidence>
<dbReference type="NCBIfam" id="TIGR02246">
    <property type="entry name" value="SgcJ/EcaC family oxidoreductase"/>
    <property type="match status" value="1"/>
</dbReference>
<dbReference type="InterPro" id="IPR011944">
    <property type="entry name" value="Steroid_delta5-4_isomerase"/>
</dbReference>
<evidence type="ECO:0000256" key="1">
    <source>
        <dbReference type="SAM" id="SignalP"/>
    </source>
</evidence>
<dbReference type="InterPro" id="IPR016887">
    <property type="entry name" value="UCP028470_steroid_isom-rel"/>
</dbReference>
<feature type="signal peptide" evidence="1">
    <location>
        <begin position="1"/>
        <end position="31"/>
    </location>
</feature>
<dbReference type="GO" id="GO:0004683">
    <property type="term" value="F:calcium/calmodulin-dependent protein kinase activity"/>
    <property type="evidence" value="ECO:0007669"/>
    <property type="project" value="InterPro"/>
</dbReference>
<feature type="chain" id="PRO_5031099314" evidence="1">
    <location>
        <begin position="32"/>
        <end position="167"/>
    </location>
</feature>
<evidence type="ECO:0000313" key="3">
    <source>
        <dbReference type="EMBL" id="NVK78731.1"/>
    </source>
</evidence>
<proteinExistence type="predicted"/>
<keyword evidence="4" id="KW-1185">Reference proteome</keyword>
<dbReference type="CDD" id="cd00531">
    <property type="entry name" value="NTF2_like"/>
    <property type="match status" value="1"/>
</dbReference>
<dbReference type="InterPro" id="IPR013543">
    <property type="entry name" value="Ca/CaM-dep_prot_kinase-assoc"/>
</dbReference>